<dbReference type="EMBL" id="CP036290">
    <property type="protein sequence ID" value="QDU84702.1"/>
    <property type="molecule type" value="Genomic_DNA"/>
</dbReference>
<keyword evidence="4" id="KW-1185">Reference proteome</keyword>
<protein>
    <submittedName>
        <fullName evidence="3">Nickel uptake substrate-specific transmembrane region</fullName>
    </submittedName>
</protein>
<sequence length="1047" mass="108212">MFATSVSVSSRPFARRGHAALILVIVLAALAALGALLFMGGEESGGAVQIGTEQEPEQEGGTGDGLGAVDLTDGGSGDARDERAELGAALANAGDESQADEKSARKGATVTGRVADSAGRPVVGATVRLERGEGGGLGAMAMRIGAPNGIGAGRTATTDARGLFEFENVRTGEQRLIASAPGFATREPERFDVEGLDPVDVGTLELELAIVLSGRVVDSLGRGVAGVELRSSPRVEMGGGMIVLNTIGAAGEPLTTTGPGGEFTIDTLPAGPWRIGTVHPEHPARTFEGEVARPGDVERDLLWELPDGAVIRGYVVGTDRREGPYRVLGSSGGMVDFGLLGGGNGGVDVGPDGAFELRGLEPDTDYDLRVVRAPDGKGDDVLSMVGLGDLTSALSETKSFPSGTLDARLEILAPGRVRLRVATGDDARPVEAFTAALGEPWALETLRDADGRTLRQHPGGIVEFDDVSTIEANPFFGGSTIVRIQSEGYVTLDVPLGERPDPGGVIDLGTVMLEQARRARITVLGPDGPVQGARVALARASDRGFELFEGGDSGATFTMSATVSSDGEEGATEDVVGPDRSARARTDADGLAEFDMPANDGKLRLTVEHRDFAPYAATLTVAPEAELVHTVELGPGGVVVVRVVDPAGAPVAGIGIQHRGPGVEGSALFDAPRTKADGTVRFDRLTPGDHGFRTRAGARGDGPGVVFDFPGTNGGGKPWSDITVEHGDVLEVLLTDAATATLVGQVRLDGEPLVGARVTARSNDSSGSNDGGSEALEFDFDMVAMTGRNSGRTDENGRYSIEGLEPGAYEVSVDHDDRALPAKRDALVVAGVENQLDVDLVQNGIRGRVVDEEGAPIPGVVVRAKRAGGEGSGRASRFAISLSTADGMSTMLGGPGGESVRTDANGAFELPGLPEDVDLRVVVEAAEGAPYSIGVESDVLRVGLGQWLEGVELEAPIGGAVDVAVSGELQKELVFVVVSADRLDDAGNPIDGSRTTGFADDGDCRLLGLESGRWRIGLRGLMQDDSGPPARTTDVEVRRGEATPIEF</sequence>
<dbReference type="SUPFAM" id="SSF49464">
    <property type="entry name" value="Carboxypeptidase regulatory domain-like"/>
    <property type="match status" value="1"/>
</dbReference>
<dbReference type="Gene3D" id="2.60.40.1120">
    <property type="entry name" value="Carboxypeptidase-like, regulatory domain"/>
    <property type="match status" value="3"/>
</dbReference>
<keyword evidence="2 3" id="KW-0812">Transmembrane</keyword>
<evidence type="ECO:0000313" key="3">
    <source>
        <dbReference type="EMBL" id="QDU84702.1"/>
    </source>
</evidence>
<gene>
    <name evidence="3" type="ORF">Pla163_18140</name>
</gene>
<dbReference type="GO" id="GO:0030246">
    <property type="term" value="F:carbohydrate binding"/>
    <property type="evidence" value="ECO:0007669"/>
    <property type="project" value="InterPro"/>
</dbReference>
<keyword evidence="2" id="KW-0472">Membrane</keyword>
<dbReference type="SUPFAM" id="SSF49452">
    <property type="entry name" value="Starch-binding domain-like"/>
    <property type="match status" value="2"/>
</dbReference>
<organism evidence="3 4">
    <name type="scientific">Rohdeia mirabilis</name>
    <dbReference type="NCBI Taxonomy" id="2528008"/>
    <lineage>
        <taxon>Bacteria</taxon>
        <taxon>Pseudomonadati</taxon>
        <taxon>Planctomycetota</taxon>
        <taxon>Planctomycetia</taxon>
        <taxon>Planctomycetia incertae sedis</taxon>
        <taxon>Rohdeia</taxon>
    </lineage>
</organism>
<keyword evidence="2" id="KW-1133">Transmembrane helix</keyword>
<evidence type="ECO:0000313" key="4">
    <source>
        <dbReference type="Proteomes" id="UP000319342"/>
    </source>
</evidence>
<proteinExistence type="predicted"/>
<dbReference type="Pfam" id="PF13620">
    <property type="entry name" value="CarboxypepD_reg"/>
    <property type="match status" value="2"/>
</dbReference>
<feature type="region of interest" description="Disordered" evidence="1">
    <location>
        <begin position="1021"/>
        <end position="1047"/>
    </location>
</feature>
<dbReference type="InterPro" id="IPR008969">
    <property type="entry name" value="CarboxyPept-like_regulatory"/>
</dbReference>
<evidence type="ECO:0000256" key="1">
    <source>
        <dbReference type="SAM" id="MobiDB-lite"/>
    </source>
</evidence>
<dbReference type="InterPro" id="IPR013784">
    <property type="entry name" value="Carb-bd-like_fold"/>
</dbReference>
<dbReference type="Proteomes" id="UP000319342">
    <property type="component" value="Chromosome"/>
</dbReference>
<feature type="region of interest" description="Disordered" evidence="1">
    <location>
        <begin position="47"/>
        <end position="113"/>
    </location>
</feature>
<name>A0A518CZR0_9BACT</name>
<feature type="transmembrane region" description="Helical" evidence="2">
    <location>
        <begin position="20"/>
        <end position="40"/>
    </location>
</feature>
<reference evidence="3 4" key="1">
    <citation type="submission" date="2019-02" db="EMBL/GenBank/DDBJ databases">
        <title>Deep-cultivation of Planctomycetes and their phenomic and genomic characterization uncovers novel biology.</title>
        <authorList>
            <person name="Wiegand S."/>
            <person name="Jogler M."/>
            <person name="Boedeker C."/>
            <person name="Pinto D."/>
            <person name="Vollmers J."/>
            <person name="Rivas-Marin E."/>
            <person name="Kohn T."/>
            <person name="Peeters S.H."/>
            <person name="Heuer A."/>
            <person name="Rast P."/>
            <person name="Oberbeckmann S."/>
            <person name="Bunk B."/>
            <person name="Jeske O."/>
            <person name="Meyerdierks A."/>
            <person name="Storesund J.E."/>
            <person name="Kallscheuer N."/>
            <person name="Luecker S."/>
            <person name="Lage O.M."/>
            <person name="Pohl T."/>
            <person name="Merkel B.J."/>
            <person name="Hornburger P."/>
            <person name="Mueller R.-W."/>
            <person name="Bruemmer F."/>
            <person name="Labrenz M."/>
            <person name="Spormann A.M."/>
            <person name="Op den Camp H."/>
            <person name="Overmann J."/>
            <person name="Amann R."/>
            <person name="Jetten M.S.M."/>
            <person name="Mascher T."/>
            <person name="Medema M.H."/>
            <person name="Devos D.P."/>
            <person name="Kaster A.-K."/>
            <person name="Ovreas L."/>
            <person name="Rohde M."/>
            <person name="Galperin M.Y."/>
            <person name="Jogler C."/>
        </authorList>
    </citation>
    <scope>NUCLEOTIDE SEQUENCE [LARGE SCALE GENOMIC DNA]</scope>
    <source>
        <strain evidence="3 4">Pla163</strain>
    </source>
</reference>
<evidence type="ECO:0000256" key="2">
    <source>
        <dbReference type="SAM" id="Phobius"/>
    </source>
</evidence>
<accession>A0A518CZR0</accession>
<dbReference type="AlphaFoldDB" id="A0A518CZR0"/>